<comment type="similarity">
    <text evidence="1">Belongs to the ABC transporter superfamily.</text>
</comment>
<evidence type="ECO:0000313" key="7">
    <source>
        <dbReference type="Proteomes" id="UP001139477"/>
    </source>
</evidence>
<dbReference type="InterPro" id="IPR003593">
    <property type="entry name" value="AAA+_ATPase"/>
</dbReference>
<accession>A0A9X2JNI3</accession>
<keyword evidence="4 6" id="KW-0067">ATP-binding</keyword>
<dbReference type="PANTHER" id="PTHR42794">
    <property type="entry name" value="HEMIN IMPORT ATP-BINDING PROTEIN HMUV"/>
    <property type="match status" value="1"/>
</dbReference>
<evidence type="ECO:0000256" key="1">
    <source>
        <dbReference type="ARBA" id="ARBA00005417"/>
    </source>
</evidence>
<organism evidence="6 7">
    <name type="scientific">Limimaricola litoreus</name>
    <dbReference type="NCBI Taxonomy" id="2955316"/>
    <lineage>
        <taxon>Bacteria</taxon>
        <taxon>Pseudomonadati</taxon>
        <taxon>Pseudomonadota</taxon>
        <taxon>Alphaproteobacteria</taxon>
        <taxon>Rhodobacterales</taxon>
        <taxon>Paracoccaceae</taxon>
        <taxon>Limimaricola</taxon>
    </lineage>
</organism>
<gene>
    <name evidence="6" type="ORF">NHG85_03925</name>
</gene>
<comment type="caution">
    <text evidence="6">The sequence shown here is derived from an EMBL/GenBank/DDBJ whole genome shotgun (WGS) entry which is preliminary data.</text>
</comment>
<dbReference type="InterPro" id="IPR027417">
    <property type="entry name" value="P-loop_NTPase"/>
</dbReference>
<feature type="domain" description="ABC transporter" evidence="5">
    <location>
        <begin position="6"/>
        <end position="239"/>
    </location>
</feature>
<keyword evidence="2" id="KW-0813">Transport</keyword>
<dbReference type="EMBL" id="JAMYXC010000049">
    <property type="protein sequence ID" value="MCP1167684.1"/>
    <property type="molecule type" value="Genomic_DNA"/>
</dbReference>
<evidence type="ECO:0000313" key="6">
    <source>
        <dbReference type="EMBL" id="MCP1167684.1"/>
    </source>
</evidence>
<dbReference type="PROSITE" id="PS50893">
    <property type="entry name" value="ABC_TRANSPORTER_2"/>
    <property type="match status" value="1"/>
</dbReference>
<dbReference type="FunFam" id="3.40.50.300:FF:000134">
    <property type="entry name" value="Iron-enterobactin ABC transporter ATP-binding protein"/>
    <property type="match status" value="1"/>
</dbReference>
<keyword evidence="3" id="KW-0547">Nucleotide-binding</keyword>
<dbReference type="PANTHER" id="PTHR42794:SF2">
    <property type="entry name" value="ABC TRANSPORTER ATP-BINDING PROTEIN"/>
    <property type="match status" value="1"/>
</dbReference>
<dbReference type="Gene3D" id="3.40.50.300">
    <property type="entry name" value="P-loop containing nucleotide triphosphate hydrolases"/>
    <property type="match status" value="1"/>
</dbReference>
<dbReference type="PROSITE" id="PS00211">
    <property type="entry name" value="ABC_TRANSPORTER_1"/>
    <property type="match status" value="1"/>
</dbReference>
<keyword evidence="7" id="KW-1185">Reference proteome</keyword>
<dbReference type="SMART" id="SM00382">
    <property type="entry name" value="AAA"/>
    <property type="match status" value="1"/>
</dbReference>
<protein>
    <submittedName>
        <fullName evidence="6">ABC transporter ATP-binding protein</fullName>
    </submittedName>
</protein>
<name>A0A9X2JNI3_9RHOB</name>
<dbReference type="Proteomes" id="UP001139477">
    <property type="component" value="Unassembled WGS sequence"/>
</dbReference>
<dbReference type="AlphaFoldDB" id="A0A9X2JNI3"/>
<evidence type="ECO:0000256" key="3">
    <source>
        <dbReference type="ARBA" id="ARBA00022741"/>
    </source>
</evidence>
<dbReference type="GO" id="GO:0005524">
    <property type="term" value="F:ATP binding"/>
    <property type="evidence" value="ECO:0007669"/>
    <property type="project" value="UniProtKB-KW"/>
</dbReference>
<proteinExistence type="inferred from homology"/>
<sequence>MTAASISASDLSWGPRHGPAILKGVSFDLAAGRTLGIVGANGAGKSTLLRLLYRFHRPHGGKVHIGGGDLWRMTPRAAARRVAAVLQEQPTDFALSVREIAELGRVPHRRGLSGSGTREAEIVEAALHRLDLAGLAERRFGTLSGGEKQRVMVARALVQEPQVLILDEPTNHLDIRHQLEVLEMLRGLDVTIVTSLHDLNLAFDLCDEVMVLSRGQMIAHGTPDAALDPATVAHAFAVTARRERLEPSGRTRFTYSLTASDRTY</sequence>
<dbReference type="CDD" id="cd03214">
    <property type="entry name" value="ABC_Iron-Siderophores_B12_Hemin"/>
    <property type="match status" value="1"/>
</dbReference>
<dbReference type="GO" id="GO:0016887">
    <property type="term" value="F:ATP hydrolysis activity"/>
    <property type="evidence" value="ECO:0007669"/>
    <property type="project" value="InterPro"/>
</dbReference>
<reference evidence="6" key="1">
    <citation type="submission" date="2022-06" db="EMBL/GenBank/DDBJ databases">
        <title>Limimaricola sediminis sp. nov., isolated from an intertidal sediment.</title>
        <authorList>
            <person name="Shao X."/>
        </authorList>
    </citation>
    <scope>NUCLEOTIDE SEQUENCE</scope>
    <source>
        <strain evidence="6">ASW11-118</strain>
    </source>
</reference>
<evidence type="ECO:0000256" key="4">
    <source>
        <dbReference type="ARBA" id="ARBA00022840"/>
    </source>
</evidence>
<dbReference type="SUPFAM" id="SSF52540">
    <property type="entry name" value="P-loop containing nucleoside triphosphate hydrolases"/>
    <property type="match status" value="1"/>
</dbReference>
<dbReference type="RefSeq" id="WP_253330020.1">
    <property type="nucleotide sequence ID" value="NZ_JAMYXC010000049.1"/>
</dbReference>
<dbReference type="Pfam" id="PF00005">
    <property type="entry name" value="ABC_tran"/>
    <property type="match status" value="1"/>
</dbReference>
<evidence type="ECO:0000256" key="2">
    <source>
        <dbReference type="ARBA" id="ARBA00022448"/>
    </source>
</evidence>
<dbReference type="InterPro" id="IPR017871">
    <property type="entry name" value="ABC_transporter-like_CS"/>
</dbReference>
<dbReference type="InterPro" id="IPR003439">
    <property type="entry name" value="ABC_transporter-like_ATP-bd"/>
</dbReference>
<evidence type="ECO:0000259" key="5">
    <source>
        <dbReference type="PROSITE" id="PS50893"/>
    </source>
</evidence>